<dbReference type="InterPro" id="IPR036271">
    <property type="entry name" value="Tet_transcr_reg_TetR-rel_C_sf"/>
</dbReference>
<evidence type="ECO:0000256" key="3">
    <source>
        <dbReference type="ARBA" id="ARBA00023163"/>
    </source>
</evidence>
<evidence type="ECO:0000313" key="9">
    <source>
        <dbReference type="Proteomes" id="UP000308001"/>
    </source>
</evidence>
<dbReference type="PROSITE" id="PS50977">
    <property type="entry name" value="HTH_TETR_2"/>
    <property type="match status" value="1"/>
</dbReference>
<dbReference type="GO" id="GO:0003677">
    <property type="term" value="F:DNA binding"/>
    <property type="evidence" value="ECO:0007669"/>
    <property type="project" value="UniProtKB-UniRule"/>
</dbReference>
<evidence type="ECO:0000313" key="7">
    <source>
        <dbReference type="EMBL" id="TLS73241.1"/>
    </source>
</evidence>
<organism evidence="6 8">
    <name type="scientific">Aliarcobacter thereius</name>
    <dbReference type="NCBI Taxonomy" id="544718"/>
    <lineage>
        <taxon>Bacteria</taxon>
        <taxon>Pseudomonadati</taxon>
        <taxon>Campylobacterota</taxon>
        <taxon>Epsilonproteobacteria</taxon>
        <taxon>Campylobacterales</taxon>
        <taxon>Arcobacteraceae</taxon>
        <taxon>Aliarcobacter</taxon>
    </lineage>
</organism>
<evidence type="ECO:0000313" key="8">
    <source>
        <dbReference type="Proteomes" id="UP000093281"/>
    </source>
</evidence>
<dbReference type="PANTHER" id="PTHR47506:SF7">
    <property type="entry name" value="TRANSCRIPTIONAL REGULATORY PROTEIN"/>
    <property type="match status" value="1"/>
</dbReference>
<gene>
    <name evidence="6" type="primary">yxaF</name>
    <name evidence="6" type="ORF">AAX29_00930</name>
    <name evidence="7" type="ORF">FE246_01775</name>
</gene>
<dbReference type="Pfam" id="PF00440">
    <property type="entry name" value="TetR_N"/>
    <property type="match status" value="1"/>
</dbReference>
<keyword evidence="2 4" id="KW-0238">DNA-binding</keyword>
<dbReference type="InterPro" id="IPR001647">
    <property type="entry name" value="HTH_TetR"/>
</dbReference>
<dbReference type="SUPFAM" id="SSF46689">
    <property type="entry name" value="Homeodomain-like"/>
    <property type="match status" value="1"/>
</dbReference>
<dbReference type="Proteomes" id="UP000308001">
    <property type="component" value="Unassembled WGS sequence"/>
</dbReference>
<evidence type="ECO:0000256" key="1">
    <source>
        <dbReference type="ARBA" id="ARBA00023015"/>
    </source>
</evidence>
<accession>A0A1C0B8F6</accession>
<dbReference type="Gene3D" id="1.10.357.10">
    <property type="entry name" value="Tetracycline Repressor, domain 2"/>
    <property type="match status" value="1"/>
</dbReference>
<name>A0A1C0B8F6_9BACT</name>
<keyword evidence="3" id="KW-0804">Transcription</keyword>
<dbReference type="InterPro" id="IPR009057">
    <property type="entry name" value="Homeodomain-like_sf"/>
</dbReference>
<dbReference type="EMBL" id="VBUF01000001">
    <property type="protein sequence ID" value="TLS73241.1"/>
    <property type="molecule type" value="Genomic_DNA"/>
</dbReference>
<sequence>MAIKKTSKEEILQESIKLFKIKGYYNCSMANIADACGLIKGSIYHYFKSKDEIGIESLKYIHNYFVENIFSIAYKKDLSDLEKIKLFVKKTDEYFLNSKGGCLLGNLALEVSSENSEFKEVIKEYFSAWEDALTKILENKYGTNQAKNISKEYVSLTQGTIMMMNLYDTPSGYLKVGEKLISLI</sequence>
<evidence type="ECO:0000259" key="5">
    <source>
        <dbReference type="PROSITE" id="PS50977"/>
    </source>
</evidence>
<dbReference type="PANTHER" id="PTHR47506">
    <property type="entry name" value="TRANSCRIPTIONAL REGULATORY PROTEIN"/>
    <property type="match status" value="1"/>
</dbReference>
<protein>
    <submittedName>
        <fullName evidence="6">Putative HTH-type transcriptional regulator YxaF</fullName>
    </submittedName>
    <submittedName>
        <fullName evidence="7">TetR/AcrR family transcriptional regulator</fullName>
    </submittedName>
</protein>
<dbReference type="InterPro" id="IPR054156">
    <property type="entry name" value="YxaF_TetR_C"/>
</dbReference>
<dbReference type="Pfam" id="PF21993">
    <property type="entry name" value="TetR_C_13_2"/>
    <property type="match status" value="1"/>
</dbReference>
<dbReference type="SUPFAM" id="SSF48498">
    <property type="entry name" value="Tetracyclin repressor-like, C-terminal domain"/>
    <property type="match status" value="1"/>
</dbReference>
<dbReference type="STRING" id="544718.AAX25_00143"/>
<keyword evidence="1" id="KW-0805">Transcription regulation</keyword>
<dbReference type="PRINTS" id="PR00455">
    <property type="entry name" value="HTHTETR"/>
</dbReference>
<feature type="DNA-binding region" description="H-T-H motif" evidence="4">
    <location>
        <begin position="28"/>
        <end position="47"/>
    </location>
</feature>
<dbReference type="OrthoDB" id="9793734at2"/>
<comment type="caution">
    <text evidence="6">The sequence shown here is derived from an EMBL/GenBank/DDBJ whole genome shotgun (WGS) entry which is preliminary data.</text>
</comment>
<dbReference type="Proteomes" id="UP000093281">
    <property type="component" value="Unassembled WGS sequence"/>
</dbReference>
<proteinExistence type="predicted"/>
<evidence type="ECO:0000313" key="6">
    <source>
        <dbReference type="EMBL" id="OCL99880.1"/>
    </source>
</evidence>
<reference evidence="8" key="1">
    <citation type="submission" date="2015-05" db="EMBL/GenBank/DDBJ databases">
        <authorList>
            <person name="Rovetto F."/>
            <person name="Cocolin L."/>
            <person name="Illeghems K."/>
            <person name="Van Nieuwerburgh F."/>
            <person name="Houf K."/>
        </authorList>
    </citation>
    <scope>NUCLEOTIDE SEQUENCE [LARGE SCALE GENOMIC DNA]</scope>
    <source>
        <strain evidence="8">DU22</strain>
    </source>
</reference>
<dbReference type="EMBL" id="LCUJ01000002">
    <property type="protein sequence ID" value="OCL99880.1"/>
    <property type="molecule type" value="Genomic_DNA"/>
</dbReference>
<evidence type="ECO:0000256" key="2">
    <source>
        <dbReference type="ARBA" id="ARBA00023125"/>
    </source>
</evidence>
<evidence type="ECO:0000256" key="4">
    <source>
        <dbReference type="PROSITE-ProRule" id="PRU00335"/>
    </source>
</evidence>
<dbReference type="AlphaFoldDB" id="A0A1C0B8F6"/>
<dbReference type="RefSeq" id="WP_066180784.1">
    <property type="nucleotide sequence ID" value="NZ_LCUJ01000002.1"/>
</dbReference>
<dbReference type="PATRIC" id="fig|544718.43.peg.141"/>
<reference evidence="6" key="2">
    <citation type="submission" date="2015-05" db="EMBL/GenBank/DDBJ databases">
        <authorList>
            <person name="Wang D.B."/>
            <person name="Wang M."/>
        </authorList>
    </citation>
    <scope>NUCLEOTIDE SEQUENCE [LARGE SCALE GENOMIC DNA]</scope>
    <source>
        <strain evidence="6">DU22</strain>
    </source>
</reference>
<reference evidence="7 9" key="3">
    <citation type="submission" date="2019-05" db="EMBL/GenBank/DDBJ databases">
        <title>Arcobacter cibarius and Arcobacter thereius providing challenges in identification an antibiotic susceptibility and Quinolone resistance.</title>
        <authorList>
            <person name="Busch A."/>
            <person name="Hanel I."/>
            <person name="Hotzel H."/>
            <person name="Tomaso H."/>
        </authorList>
    </citation>
    <scope>NUCLEOTIDE SEQUENCE [LARGE SCALE GENOMIC DNA]</scope>
    <source>
        <strain evidence="7 9">17CS1191_2</strain>
    </source>
</reference>
<feature type="domain" description="HTH tetR-type" evidence="5">
    <location>
        <begin position="5"/>
        <end position="65"/>
    </location>
</feature>